<feature type="non-terminal residue" evidence="2">
    <location>
        <position position="1"/>
    </location>
</feature>
<protein>
    <recommendedName>
        <fullName evidence="1">aECM cysteine-cradle domain-containing protein</fullName>
    </recommendedName>
</protein>
<feature type="domain" description="aECM cysteine-cradle" evidence="1">
    <location>
        <begin position="39"/>
        <end position="89"/>
    </location>
</feature>
<evidence type="ECO:0000259" key="1">
    <source>
        <dbReference type="Pfam" id="PF23626"/>
    </source>
</evidence>
<proteinExistence type="predicted"/>
<name>A0AAV5WSG9_9BILA</name>
<reference evidence="2" key="1">
    <citation type="submission" date="2023-10" db="EMBL/GenBank/DDBJ databases">
        <title>Genome assembly of Pristionchus species.</title>
        <authorList>
            <person name="Yoshida K."/>
            <person name="Sommer R.J."/>
        </authorList>
    </citation>
    <scope>NUCLEOTIDE SEQUENCE</scope>
    <source>
        <strain evidence="2">RS5133</strain>
    </source>
</reference>
<accession>A0AAV5WSG9</accession>
<keyword evidence="3" id="KW-1185">Reference proteome</keyword>
<dbReference type="InterPro" id="IPR055352">
    <property type="entry name" value="CCD_aECM"/>
</dbReference>
<dbReference type="Proteomes" id="UP001432322">
    <property type="component" value="Unassembled WGS sequence"/>
</dbReference>
<evidence type="ECO:0000313" key="3">
    <source>
        <dbReference type="Proteomes" id="UP001432322"/>
    </source>
</evidence>
<dbReference type="EMBL" id="BTSY01000006">
    <property type="protein sequence ID" value="GMT33565.1"/>
    <property type="molecule type" value="Genomic_DNA"/>
</dbReference>
<comment type="caution">
    <text evidence="2">The sequence shown here is derived from an EMBL/GenBank/DDBJ whole genome shotgun (WGS) entry which is preliminary data.</text>
</comment>
<dbReference type="PANTHER" id="PTHR37435:SF4">
    <property type="entry name" value="GROUND-LIKE DOMAIN-CONTAINING PROTEIN"/>
    <property type="match status" value="1"/>
</dbReference>
<organism evidence="2 3">
    <name type="scientific">Pristionchus fissidentatus</name>
    <dbReference type="NCBI Taxonomy" id="1538716"/>
    <lineage>
        <taxon>Eukaryota</taxon>
        <taxon>Metazoa</taxon>
        <taxon>Ecdysozoa</taxon>
        <taxon>Nematoda</taxon>
        <taxon>Chromadorea</taxon>
        <taxon>Rhabditida</taxon>
        <taxon>Rhabditina</taxon>
        <taxon>Diplogasteromorpha</taxon>
        <taxon>Diplogasteroidea</taxon>
        <taxon>Neodiplogasteridae</taxon>
        <taxon>Pristionchus</taxon>
    </lineage>
</organism>
<dbReference type="PANTHER" id="PTHR37435">
    <property type="entry name" value="PROTEIN CBG14344"/>
    <property type="match status" value="1"/>
</dbReference>
<sequence length="93" mass="9818">AQVTQPPSFGIGAEAPIANGLGIEDPRRPGQQVTLQQAQAVCAQISRATKSFGIRDIAGFARNNCVLIQGFYAGITCAQIEQLVSWCQTSGLL</sequence>
<evidence type="ECO:0000313" key="2">
    <source>
        <dbReference type="EMBL" id="GMT33565.1"/>
    </source>
</evidence>
<dbReference type="Pfam" id="PF23626">
    <property type="entry name" value="CCD_aECM"/>
    <property type="match status" value="1"/>
</dbReference>
<gene>
    <name evidence="2" type="ORF">PFISCL1PPCAC_24862</name>
</gene>
<dbReference type="AlphaFoldDB" id="A0AAV5WSG9"/>